<dbReference type="AlphaFoldDB" id="A0A654B7U1"/>
<evidence type="ECO:0000313" key="1">
    <source>
        <dbReference type="EMBL" id="VXC76466.1"/>
    </source>
</evidence>
<protein>
    <submittedName>
        <fullName evidence="1">Uncharacterized protein</fullName>
    </submittedName>
</protein>
<accession>A0A654B7U1</accession>
<evidence type="ECO:0000313" key="2">
    <source>
        <dbReference type="Proteomes" id="UP000432350"/>
    </source>
</evidence>
<reference evidence="1 2" key="1">
    <citation type="submission" date="2019-10" db="EMBL/GenBank/DDBJ databases">
        <authorList>
            <person name="Karimi E."/>
        </authorList>
    </citation>
    <scope>NUCLEOTIDE SEQUENCE [LARGE SCALE GENOMIC DNA]</scope>
    <source>
        <strain evidence="1">Sphingobacterium sp. 8BC</strain>
    </source>
</reference>
<organism evidence="1 2">
    <name type="scientific">Sphingobacterium multivorum</name>
    <dbReference type="NCBI Taxonomy" id="28454"/>
    <lineage>
        <taxon>Bacteria</taxon>
        <taxon>Pseudomonadati</taxon>
        <taxon>Bacteroidota</taxon>
        <taxon>Sphingobacteriia</taxon>
        <taxon>Sphingobacteriales</taxon>
        <taxon>Sphingobacteriaceae</taxon>
        <taxon>Sphingobacterium</taxon>
    </lineage>
</organism>
<sequence>MHFWGIDLKKVPVGKINSGGAIHRPLLAFVCTFLIRGKGPLLILSF</sequence>
<dbReference type="Proteomes" id="UP000432350">
    <property type="component" value="Unassembled WGS sequence"/>
</dbReference>
<proteinExistence type="predicted"/>
<dbReference type="EMBL" id="CABWMV010000012">
    <property type="protein sequence ID" value="VXC76466.1"/>
    <property type="molecule type" value="Genomic_DNA"/>
</dbReference>
<gene>
    <name evidence="1" type="ORF">SPHINGO8BC_20011</name>
</gene>
<name>A0A654B7U1_SPHMU</name>